<protein>
    <recommendedName>
        <fullName evidence="1">Ubiquitinyl hydrolase variant UBP zinc finger domain-containing protein</fullName>
    </recommendedName>
</protein>
<keyword evidence="3" id="KW-1185">Reference proteome</keyword>
<dbReference type="Proteomes" id="UP000007015">
    <property type="component" value="Chromosome 4"/>
</dbReference>
<accession>A2XPM0</accession>
<dbReference type="InterPro" id="IPR013083">
    <property type="entry name" value="Znf_RING/FYVE/PHD"/>
</dbReference>
<sequence>MDLLRSHLHKVCIPKPGSRIHKDECFVSFDTPRSEGGLYVDMTSFLGFGRNPVYLHIMQRRKPEPDDEADHPLKKPTLLSIGSGAVDESGVWSCTSRVVSIR</sequence>
<organism evidence="2 3">
    <name type="scientific">Oryza sativa subsp. indica</name>
    <name type="common">Rice</name>
    <dbReference type="NCBI Taxonomy" id="39946"/>
    <lineage>
        <taxon>Eukaryota</taxon>
        <taxon>Viridiplantae</taxon>
        <taxon>Streptophyta</taxon>
        <taxon>Embryophyta</taxon>
        <taxon>Tracheophyta</taxon>
        <taxon>Spermatophyta</taxon>
        <taxon>Magnoliopsida</taxon>
        <taxon>Liliopsida</taxon>
        <taxon>Poales</taxon>
        <taxon>Poaceae</taxon>
        <taxon>BOP clade</taxon>
        <taxon>Oryzoideae</taxon>
        <taxon>Oryzeae</taxon>
        <taxon>Oryzinae</taxon>
        <taxon>Oryza</taxon>
        <taxon>Oryza sativa</taxon>
    </lineage>
</organism>
<dbReference type="STRING" id="39946.A2XPM0"/>
<evidence type="ECO:0000259" key="1">
    <source>
        <dbReference type="Pfam" id="PF17807"/>
    </source>
</evidence>
<name>A2XPM0_ORYSI</name>
<dbReference type="InterPro" id="IPR041432">
    <property type="entry name" value="UBP13_Znf-UBP_var"/>
</dbReference>
<proteinExistence type="predicted"/>
<evidence type="ECO:0000313" key="3">
    <source>
        <dbReference type="Proteomes" id="UP000007015"/>
    </source>
</evidence>
<evidence type="ECO:0000313" key="2">
    <source>
        <dbReference type="EMBL" id="EAY92780.1"/>
    </source>
</evidence>
<feature type="domain" description="Ubiquitinyl hydrolase variant UBP zinc finger" evidence="1">
    <location>
        <begin position="12"/>
        <end position="61"/>
    </location>
</feature>
<dbReference type="HOGENOM" id="CLU_154958_0_0_1"/>
<gene>
    <name evidence="2" type="ORF">OsI_14584</name>
</gene>
<dbReference type="Gene3D" id="3.30.40.10">
    <property type="entry name" value="Zinc/RING finger domain, C3HC4 (zinc finger)"/>
    <property type="match status" value="1"/>
</dbReference>
<dbReference type="Gramene" id="BGIOSGA015724-TA">
    <property type="protein sequence ID" value="BGIOSGA015724-PA"/>
    <property type="gene ID" value="BGIOSGA015724"/>
</dbReference>
<dbReference type="AlphaFoldDB" id="A2XPM0"/>
<dbReference type="EMBL" id="CM000129">
    <property type="protein sequence ID" value="EAY92780.1"/>
    <property type="molecule type" value="Genomic_DNA"/>
</dbReference>
<reference evidence="2 3" key="1">
    <citation type="journal article" date="2005" name="PLoS Biol.">
        <title>The genomes of Oryza sativa: a history of duplications.</title>
        <authorList>
            <person name="Yu J."/>
            <person name="Wang J."/>
            <person name="Lin W."/>
            <person name="Li S."/>
            <person name="Li H."/>
            <person name="Zhou J."/>
            <person name="Ni P."/>
            <person name="Dong W."/>
            <person name="Hu S."/>
            <person name="Zeng C."/>
            <person name="Zhang J."/>
            <person name="Zhang Y."/>
            <person name="Li R."/>
            <person name="Xu Z."/>
            <person name="Li S."/>
            <person name="Li X."/>
            <person name="Zheng H."/>
            <person name="Cong L."/>
            <person name="Lin L."/>
            <person name="Yin J."/>
            <person name="Geng J."/>
            <person name="Li G."/>
            <person name="Shi J."/>
            <person name="Liu J."/>
            <person name="Lv H."/>
            <person name="Li J."/>
            <person name="Wang J."/>
            <person name="Deng Y."/>
            <person name="Ran L."/>
            <person name="Shi X."/>
            <person name="Wang X."/>
            <person name="Wu Q."/>
            <person name="Li C."/>
            <person name="Ren X."/>
            <person name="Wang J."/>
            <person name="Wang X."/>
            <person name="Li D."/>
            <person name="Liu D."/>
            <person name="Zhang X."/>
            <person name="Ji Z."/>
            <person name="Zhao W."/>
            <person name="Sun Y."/>
            <person name="Zhang Z."/>
            <person name="Bao J."/>
            <person name="Han Y."/>
            <person name="Dong L."/>
            <person name="Ji J."/>
            <person name="Chen P."/>
            <person name="Wu S."/>
            <person name="Liu J."/>
            <person name="Xiao Y."/>
            <person name="Bu D."/>
            <person name="Tan J."/>
            <person name="Yang L."/>
            <person name="Ye C."/>
            <person name="Zhang J."/>
            <person name="Xu J."/>
            <person name="Zhou Y."/>
            <person name="Yu Y."/>
            <person name="Zhang B."/>
            <person name="Zhuang S."/>
            <person name="Wei H."/>
            <person name="Liu B."/>
            <person name="Lei M."/>
            <person name="Yu H."/>
            <person name="Li Y."/>
            <person name="Xu H."/>
            <person name="Wei S."/>
            <person name="He X."/>
            <person name="Fang L."/>
            <person name="Zhang Z."/>
            <person name="Zhang Y."/>
            <person name="Huang X."/>
            <person name="Su Z."/>
            <person name="Tong W."/>
            <person name="Li J."/>
            <person name="Tong Z."/>
            <person name="Li S."/>
            <person name="Ye J."/>
            <person name="Wang L."/>
            <person name="Fang L."/>
            <person name="Lei T."/>
            <person name="Chen C."/>
            <person name="Chen H."/>
            <person name="Xu Z."/>
            <person name="Li H."/>
            <person name="Huang H."/>
            <person name="Zhang F."/>
            <person name="Xu H."/>
            <person name="Li N."/>
            <person name="Zhao C."/>
            <person name="Li S."/>
            <person name="Dong L."/>
            <person name="Huang Y."/>
            <person name="Li L."/>
            <person name="Xi Y."/>
            <person name="Qi Q."/>
            <person name="Li W."/>
            <person name="Zhang B."/>
            <person name="Hu W."/>
            <person name="Zhang Y."/>
            <person name="Tian X."/>
            <person name="Jiao Y."/>
            <person name="Liang X."/>
            <person name="Jin J."/>
            <person name="Gao L."/>
            <person name="Zheng W."/>
            <person name="Hao B."/>
            <person name="Liu S."/>
            <person name="Wang W."/>
            <person name="Yuan L."/>
            <person name="Cao M."/>
            <person name="McDermott J."/>
            <person name="Samudrala R."/>
            <person name="Wang J."/>
            <person name="Wong G.K."/>
            <person name="Yang H."/>
        </authorList>
    </citation>
    <scope>NUCLEOTIDE SEQUENCE [LARGE SCALE GENOMIC DNA]</scope>
    <source>
        <strain evidence="3">cv. 93-11</strain>
    </source>
</reference>
<dbReference type="Pfam" id="PF17807">
    <property type="entry name" value="zf-UBP_var"/>
    <property type="match status" value="1"/>
</dbReference>